<dbReference type="PANTHER" id="PTHR30383:SF24">
    <property type="entry name" value="THIOESTERASE 1_PROTEASE 1_LYSOPHOSPHOLIPASE L1"/>
    <property type="match status" value="1"/>
</dbReference>
<name>A0ABP7K1I9_9RHOB</name>
<dbReference type="Pfam" id="PF13472">
    <property type="entry name" value="Lipase_GDSL_2"/>
    <property type="match status" value="1"/>
</dbReference>
<dbReference type="InterPro" id="IPR013830">
    <property type="entry name" value="SGNH_hydro"/>
</dbReference>
<dbReference type="SUPFAM" id="SSF52266">
    <property type="entry name" value="SGNH hydrolase"/>
    <property type="match status" value="1"/>
</dbReference>
<gene>
    <name evidence="2" type="ORF">GCM10022404_11280</name>
</gene>
<organism evidence="2 3">
    <name type="scientific">Celeribacter arenosi</name>
    <dbReference type="NCBI Taxonomy" id="792649"/>
    <lineage>
        <taxon>Bacteria</taxon>
        <taxon>Pseudomonadati</taxon>
        <taxon>Pseudomonadota</taxon>
        <taxon>Alphaproteobacteria</taxon>
        <taxon>Rhodobacterales</taxon>
        <taxon>Roseobacteraceae</taxon>
        <taxon>Celeribacter</taxon>
    </lineage>
</organism>
<protein>
    <submittedName>
        <fullName evidence="2">Arylesterase</fullName>
    </submittedName>
</protein>
<evidence type="ECO:0000313" key="3">
    <source>
        <dbReference type="Proteomes" id="UP001399917"/>
    </source>
</evidence>
<dbReference type="Proteomes" id="UP001399917">
    <property type="component" value="Unassembled WGS sequence"/>
</dbReference>
<evidence type="ECO:0000259" key="1">
    <source>
        <dbReference type="Pfam" id="PF13472"/>
    </source>
</evidence>
<dbReference type="EMBL" id="BAABDF010000005">
    <property type="protein sequence ID" value="GAA3862435.1"/>
    <property type="molecule type" value="Genomic_DNA"/>
</dbReference>
<dbReference type="Gene3D" id="3.40.50.1110">
    <property type="entry name" value="SGNH hydrolase"/>
    <property type="match status" value="1"/>
</dbReference>
<proteinExistence type="predicted"/>
<accession>A0ABP7K1I9</accession>
<keyword evidence="3" id="KW-1185">Reference proteome</keyword>
<sequence length="240" mass="24860">MIGSLMVGILSGLSFGYGVLGRVNKRVATILAVMGLIAFTAGAQARDVRIAALGDSLTQGYGLMQADGFTAQLQAWLDARAIGATVVNAGVSGDTTTGGLARVDWTLTPDIDAMIVALGGNDVLRGIDPEVARANLTGIMEAAKARDIPVLIIGIGVPGNYGEDYRAAFEAIYPDLAAQYDALYVENFLGALVEKTDSAETLARFMQSDGIHPNAAGVRVIIDAIGPVVGELAARVEGHS</sequence>
<feature type="domain" description="SGNH hydrolase-type esterase" evidence="1">
    <location>
        <begin position="52"/>
        <end position="219"/>
    </location>
</feature>
<dbReference type="CDD" id="cd01822">
    <property type="entry name" value="Lysophospholipase_L1_like"/>
    <property type="match status" value="1"/>
</dbReference>
<dbReference type="InterPro" id="IPR051532">
    <property type="entry name" value="Ester_Hydrolysis_Enzymes"/>
</dbReference>
<reference evidence="3" key="1">
    <citation type="journal article" date="2019" name="Int. J. Syst. Evol. Microbiol.">
        <title>The Global Catalogue of Microorganisms (GCM) 10K type strain sequencing project: providing services to taxonomists for standard genome sequencing and annotation.</title>
        <authorList>
            <consortium name="The Broad Institute Genomics Platform"/>
            <consortium name="The Broad Institute Genome Sequencing Center for Infectious Disease"/>
            <person name="Wu L."/>
            <person name="Ma J."/>
        </authorList>
    </citation>
    <scope>NUCLEOTIDE SEQUENCE [LARGE SCALE GENOMIC DNA]</scope>
    <source>
        <strain evidence="3">JCM 17190</strain>
    </source>
</reference>
<evidence type="ECO:0000313" key="2">
    <source>
        <dbReference type="EMBL" id="GAA3862435.1"/>
    </source>
</evidence>
<comment type="caution">
    <text evidence="2">The sequence shown here is derived from an EMBL/GenBank/DDBJ whole genome shotgun (WGS) entry which is preliminary data.</text>
</comment>
<dbReference type="InterPro" id="IPR036514">
    <property type="entry name" value="SGNH_hydro_sf"/>
</dbReference>
<dbReference type="PANTHER" id="PTHR30383">
    <property type="entry name" value="THIOESTERASE 1/PROTEASE 1/LYSOPHOSPHOLIPASE L1"/>
    <property type="match status" value="1"/>
</dbReference>